<proteinExistence type="predicted"/>
<gene>
    <name evidence="2" type="ORF">G3A50_13410</name>
</gene>
<evidence type="ECO:0000313" key="3">
    <source>
        <dbReference type="Proteomes" id="UP000464751"/>
    </source>
</evidence>
<keyword evidence="3" id="KW-1185">Reference proteome</keyword>
<reference evidence="2 3" key="1">
    <citation type="submission" date="2020-02" db="EMBL/GenBank/DDBJ databases">
        <authorList>
            <person name="Li G."/>
        </authorList>
    </citation>
    <scope>NUCLEOTIDE SEQUENCE [LARGE SCALE GENOMIC DNA]</scope>
    <source>
        <strain evidence="2 3">DSM 102029</strain>
    </source>
</reference>
<feature type="chain" id="PRO_5026667739" description="Porin family protein" evidence="1">
    <location>
        <begin position="27"/>
        <end position="270"/>
    </location>
</feature>
<sequence>MHHIRLACLMAVALCATAAWRTPAHAADIVKAPPAPTTVAPLTSDWQFQATFYGWATAMNGDVGVRGLPPASVDLSAYDALTNLDGALMGAFSGKKGDWSFLFDVVYASLSDGVTFGPLGGSRASLGVKQTIFSGLVGYRMPLGLPDNVDLSATVGFRYQHLSGDFNFTNAYVPLAVSTKGTQDWIDPTIGLQLNYAIDEKWFINAIADVGGFGVGSKITAQGFATLGYMWTPSISTAIGYRAIYTDYENDGFVYNVTQHGAFLSLGYHF</sequence>
<dbReference type="KEGG" id="apra:G3A50_13410"/>
<dbReference type="EMBL" id="CP048630">
    <property type="protein sequence ID" value="QIB34603.1"/>
    <property type="molecule type" value="Genomic_DNA"/>
</dbReference>
<feature type="signal peptide" evidence="1">
    <location>
        <begin position="1"/>
        <end position="26"/>
    </location>
</feature>
<name>A0A6P1YRC3_9HYPH</name>
<dbReference type="AlphaFoldDB" id="A0A6P1YRC3"/>
<dbReference type="InterPro" id="IPR036709">
    <property type="entry name" value="Autotransporte_beta_dom_sf"/>
</dbReference>
<dbReference type="Proteomes" id="UP000464751">
    <property type="component" value="Chromosome"/>
</dbReference>
<organism evidence="2 3">
    <name type="scientific">Ancylobacter pratisalsi</name>
    <dbReference type="NCBI Taxonomy" id="1745854"/>
    <lineage>
        <taxon>Bacteria</taxon>
        <taxon>Pseudomonadati</taxon>
        <taxon>Pseudomonadota</taxon>
        <taxon>Alphaproteobacteria</taxon>
        <taxon>Hyphomicrobiales</taxon>
        <taxon>Xanthobacteraceae</taxon>
        <taxon>Ancylobacter</taxon>
    </lineage>
</organism>
<evidence type="ECO:0000313" key="2">
    <source>
        <dbReference type="EMBL" id="QIB34603.1"/>
    </source>
</evidence>
<keyword evidence="1" id="KW-0732">Signal</keyword>
<evidence type="ECO:0008006" key="4">
    <source>
        <dbReference type="Google" id="ProtNLM"/>
    </source>
</evidence>
<dbReference type="SUPFAM" id="SSF103515">
    <property type="entry name" value="Autotransporter"/>
    <property type="match status" value="1"/>
</dbReference>
<protein>
    <recommendedName>
        <fullName evidence="4">Porin family protein</fullName>
    </recommendedName>
</protein>
<evidence type="ECO:0000256" key="1">
    <source>
        <dbReference type="SAM" id="SignalP"/>
    </source>
</evidence>
<accession>A0A6P1YRC3</accession>
<dbReference type="RefSeq" id="WP_163075746.1">
    <property type="nucleotide sequence ID" value="NZ_CP048630.1"/>
</dbReference>